<dbReference type="InterPro" id="IPR036236">
    <property type="entry name" value="Znf_C2H2_sf"/>
</dbReference>
<dbReference type="PANTHER" id="PTHR24388">
    <property type="entry name" value="ZINC FINGER PROTEIN"/>
    <property type="match status" value="1"/>
</dbReference>
<dbReference type="InterPro" id="IPR013087">
    <property type="entry name" value="Znf_C2H2_type"/>
</dbReference>
<dbReference type="SMART" id="SM00868">
    <property type="entry name" value="zf-AD"/>
    <property type="match status" value="1"/>
</dbReference>
<dbReference type="PROSITE" id="PS00028">
    <property type="entry name" value="ZINC_FINGER_C2H2_1"/>
    <property type="match status" value="3"/>
</dbReference>
<dbReference type="InterPro" id="IPR050527">
    <property type="entry name" value="Snail/Krueppel_Znf"/>
</dbReference>
<dbReference type="RefSeq" id="XP_052755677.1">
    <property type="nucleotide sequence ID" value="XM_052899717.1"/>
</dbReference>
<proteinExistence type="inferred from homology"/>
<feature type="domain" description="C2H2-type" evidence="11">
    <location>
        <begin position="264"/>
        <end position="286"/>
    </location>
</feature>
<feature type="domain" description="C2H2-type" evidence="11">
    <location>
        <begin position="292"/>
        <end position="320"/>
    </location>
</feature>
<dbReference type="SMART" id="SM00355">
    <property type="entry name" value="ZnF_C2H2"/>
    <property type="match status" value="6"/>
</dbReference>
<evidence type="ECO:0000259" key="12">
    <source>
        <dbReference type="PROSITE" id="PS51915"/>
    </source>
</evidence>
<evidence type="ECO:0000256" key="8">
    <source>
        <dbReference type="ARBA" id="ARBA00037948"/>
    </source>
</evidence>
<dbReference type="PROSITE" id="PS50157">
    <property type="entry name" value="ZINC_FINGER_C2H2_2"/>
    <property type="match status" value="5"/>
</dbReference>
<keyword evidence="3" id="KW-0677">Repeat</keyword>
<evidence type="ECO:0000256" key="6">
    <source>
        <dbReference type="ARBA" id="ARBA00023125"/>
    </source>
</evidence>
<keyword evidence="7" id="KW-0539">Nucleus</keyword>
<protein>
    <submittedName>
        <fullName evidence="14">Zinc finger protein 286A-like isoform X1</fullName>
    </submittedName>
</protein>
<dbReference type="PANTHER" id="PTHR24388:SF54">
    <property type="entry name" value="PROTEIN ESCARGOT"/>
    <property type="match status" value="1"/>
</dbReference>
<evidence type="ECO:0000256" key="10">
    <source>
        <dbReference type="PROSITE-ProRule" id="PRU01263"/>
    </source>
</evidence>
<keyword evidence="13" id="KW-1185">Reference proteome</keyword>
<evidence type="ECO:0000256" key="7">
    <source>
        <dbReference type="ARBA" id="ARBA00023242"/>
    </source>
</evidence>
<evidence type="ECO:0000256" key="3">
    <source>
        <dbReference type="ARBA" id="ARBA00022737"/>
    </source>
</evidence>
<feature type="binding site" evidence="10">
    <location>
        <position position="53"/>
    </location>
    <ligand>
        <name>Zn(2+)</name>
        <dbReference type="ChEBI" id="CHEBI:29105"/>
    </ligand>
</feature>
<evidence type="ECO:0000256" key="9">
    <source>
        <dbReference type="PROSITE-ProRule" id="PRU00042"/>
    </source>
</evidence>
<dbReference type="Pfam" id="PF07776">
    <property type="entry name" value="zf-AD"/>
    <property type="match status" value="1"/>
</dbReference>
<evidence type="ECO:0000256" key="2">
    <source>
        <dbReference type="ARBA" id="ARBA00022723"/>
    </source>
</evidence>
<reference evidence="14" key="1">
    <citation type="submission" date="2025-08" db="UniProtKB">
        <authorList>
            <consortium name="RefSeq"/>
        </authorList>
    </citation>
    <scope>IDENTIFICATION</scope>
    <source>
        <tissue evidence="14">Whole larvae</tissue>
    </source>
</reference>
<feature type="binding site" evidence="10">
    <location>
        <position position="56"/>
    </location>
    <ligand>
        <name>Zn(2+)</name>
        <dbReference type="ChEBI" id="CHEBI:29105"/>
    </ligand>
</feature>
<evidence type="ECO:0000256" key="5">
    <source>
        <dbReference type="ARBA" id="ARBA00022833"/>
    </source>
</evidence>
<dbReference type="InterPro" id="IPR022755">
    <property type="entry name" value="Znf_C2H2_jaz"/>
</dbReference>
<dbReference type="GeneID" id="113513517"/>
<dbReference type="Pfam" id="PF12171">
    <property type="entry name" value="zf-C2H2_jaz"/>
    <property type="match status" value="1"/>
</dbReference>
<dbReference type="PROSITE" id="PS51915">
    <property type="entry name" value="ZAD"/>
    <property type="match status" value="1"/>
</dbReference>
<evidence type="ECO:0000313" key="14">
    <source>
        <dbReference type="RefSeq" id="XP_052755677.1"/>
    </source>
</evidence>
<feature type="domain" description="ZAD" evidence="12">
    <location>
        <begin position="6"/>
        <end position="80"/>
    </location>
</feature>
<feature type="domain" description="C2H2-type" evidence="11">
    <location>
        <begin position="235"/>
        <end position="263"/>
    </location>
</feature>
<evidence type="ECO:0000259" key="11">
    <source>
        <dbReference type="PROSITE" id="PS50157"/>
    </source>
</evidence>
<dbReference type="Proteomes" id="UP001652740">
    <property type="component" value="Unplaced"/>
</dbReference>
<sequence length="359" mass="41581">MFECQDVCRLCLAENNLGPIFSDTERSERYTTVLSLTTGLKIEPNDGLPQNICEKCTYLVNCALRLRNRSFICDTKLRKQKYRTNNEVQTLLNNVDTFDYNSSEDYNNYSGLKEFNVQIEFDRLTEENQDGFPPKPHEAKEQTVQSKIKNVKGEKVTRKEKRDRYLSLVDGDFDANGPVKCKVCKKSVSKWSCFISHAKLHLGFKFMCEYCGKSFISSTQLKRHCRSYHGMRRELACKHCDYLALDNAQLALHERRVHTGERPFVCDHCGASYYSRRCLVQHLESHRDIGTVQCTECDQLFKSRRHLARHRYSAHARARAACPHPACGRVYSRKYLRAHVAKQHPNLFTPDDSADVCIQ</sequence>
<dbReference type="Gene3D" id="3.40.1800.20">
    <property type="match status" value="1"/>
</dbReference>
<comment type="similarity">
    <text evidence="8">Belongs to the snail C2H2-type zinc-finger protein family.</text>
</comment>
<feature type="binding site" evidence="10">
    <location>
        <position position="11"/>
    </location>
    <ligand>
        <name>Zn(2+)</name>
        <dbReference type="ChEBI" id="CHEBI:29105"/>
    </ligand>
</feature>
<dbReference type="Pfam" id="PF00096">
    <property type="entry name" value="zf-C2H2"/>
    <property type="match status" value="1"/>
</dbReference>
<organism evidence="13 14">
    <name type="scientific">Galleria mellonella</name>
    <name type="common">Greater wax moth</name>
    <dbReference type="NCBI Taxonomy" id="7137"/>
    <lineage>
        <taxon>Eukaryota</taxon>
        <taxon>Metazoa</taxon>
        <taxon>Ecdysozoa</taxon>
        <taxon>Arthropoda</taxon>
        <taxon>Hexapoda</taxon>
        <taxon>Insecta</taxon>
        <taxon>Pterygota</taxon>
        <taxon>Neoptera</taxon>
        <taxon>Endopterygota</taxon>
        <taxon>Lepidoptera</taxon>
        <taxon>Glossata</taxon>
        <taxon>Ditrysia</taxon>
        <taxon>Pyraloidea</taxon>
        <taxon>Pyralidae</taxon>
        <taxon>Galleriinae</taxon>
        <taxon>Galleria</taxon>
    </lineage>
</organism>
<keyword evidence="4 9" id="KW-0863">Zinc-finger</keyword>
<keyword evidence="6" id="KW-0238">DNA-binding</keyword>
<keyword evidence="5 10" id="KW-0862">Zinc</keyword>
<feature type="binding site" evidence="10">
    <location>
        <position position="8"/>
    </location>
    <ligand>
        <name>Zn(2+)</name>
        <dbReference type="ChEBI" id="CHEBI:29105"/>
    </ligand>
</feature>
<feature type="domain" description="C2H2-type" evidence="11">
    <location>
        <begin position="206"/>
        <end position="234"/>
    </location>
</feature>
<dbReference type="InterPro" id="IPR012934">
    <property type="entry name" value="Znf_AD"/>
</dbReference>
<evidence type="ECO:0000313" key="13">
    <source>
        <dbReference type="Proteomes" id="UP001652740"/>
    </source>
</evidence>
<name>A0ABM3MWD8_GALME</name>
<gene>
    <name evidence="14" type="primary">LOC113513517</name>
</gene>
<comment type="subcellular location">
    <subcellularLocation>
        <location evidence="1">Nucleus</location>
    </subcellularLocation>
</comment>
<dbReference type="SUPFAM" id="SSF57667">
    <property type="entry name" value="beta-beta-alpha zinc fingers"/>
    <property type="match status" value="3"/>
</dbReference>
<keyword evidence="2 10" id="KW-0479">Metal-binding</keyword>
<dbReference type="SUPFAM" id="SSF57716">
    <property type="entry name" value="Glucocorticoid receptor-like (DNA-binding domain)"/>
    <property type="match status" value="1"/>
</dbReference>
<evidence type="ECO:0000256" key="4">
    <source>
        <dbReference type="ARBA" id="ARBA00022771"/>
    </source>
</evidence>
<dbReference type="Gene3D" id="3.30.160.60">
    <property type="entry name" value="Classic Zinc Finger"/>
    <property type="match status" value="3"/>
</dbReference>
<evidence type="ECO:0000256" key="1">
    <source>
        <dbReference type="ARBA" id="ARBA00004123"/>
    </source>
</evidence>
<accession>A0ABM3MWD8</accession>
<feature type="domain" description="C2H2-type" evidence="11">
    <location>
        <begin position="179"/>
        <end position="206"/>
    </location>
</feature>